<feature type="domain" description="Resolvase/invertase-type recombinase catalytic" evidence="4">
    <location>
        <begin position="2"/>
        <end position="151"/>
    </location>
</feature>
<dbReference type="PANTHER" id="PTHR30461">
    <property type="entry name" value="DNA-INVERTASE FROM LAMBDOID PROPHAGE"/>
    <property type="match status" value="1"/>
</dbReference>
<dbReference type="AlphaFoldDB" id="A0ABD6A9J7"/>
<dbReference type="PROSITE" id="PS00397">
    <property type="entry name" value="RECOMBINASES_1"/>
    <property type="match status" value="1"/>
</dbReference>
<dbReference type="InterPro" id="IPR036162">
    <property type="entry name" value="Resolvase-like_N_sf"/>
</dbReference>
<keyword evidence="1" id="KW-0229">DNA integration</keyword>
<dbReference type="GO" id="GO:0015074">
    <property type="term" value="P:DNA integration"/>
    <property type="evidence" value="ECO:0007669"/>
    <property type="project" value="UniProtKB-KW"/>
</dbReference>
<evidence type="ECO:0000256" key="2">
    <source>
        <dbReference type="ARBA" id="ARBA00023125"/>
    </source>
</evidence>
<dbReference type="GO" id="GO:0006310">
    <property type="term" value="P:DNA recombination"/>
    <property type="evidence" value="ECO:0007669"/>
    <property type="project" value="UniProtKB-KW"/>
</dbReference>
<name>A0ABD6A9J7_9EURY</name>
<evidence type="ECO:0000313" key="6">
    <source>
        <dbReference type="Proteomes" id="UP001596547"/>
    </source>
</evidence>
<sequence length="219" mass="24622">MSVACYVRVSTAKQNLDRQLNATTEYVQERLGTGLGNIEFYRDKATGTSTVARSSYQRLMDDIATGDVNIVVAHEVSRIARSISDLERTADRMREAGVELHIVAEGLVIRPREEDPYQRALFQLLGVFAELEANIKRQNIREGIAARQESDQYHHGPAPLGFVKRDGKLVEGANYHQVIEVLDQVARGDLSKRQAALELNSSRRTIRRAIEERAELYGV</sequence>
<evidence type="ECO:0000259" key="4">
    <source>
        <dbReference type="PROSITE" id="PS51736"/>
    </source>
</evidence>
<dbReference type="PROSITE" id="PS51736">
    <property type="entry name" value="RECOMBINASES_3"/>
    <property type="match status" value="1"/>
</dbReference>
<dbReference type="Proteomes" id="UP001596547">
    <property type="component" value="Unassembled WGS sequence"/>
</dbReference>
<dbReference type="SMART" id="SM00857">
    <property type="entry name" value="Resolvase"/>
    <property type="match status" value="1"/>
</dbReference>
<dbReference type="SUPFAM" id="SSF53041">
    <property type="entry name" value="Resolvase-like"/>
    <property type="match status" value="1"/>
</dbReference>
<dbReference type="CDD" id="cd03768">
    <property type="entry name" value="SR_ResInv"/>
    <property type="match status" value="1"/>
</dbReference>
<gene>
    <name evidence="5" type="ORF">ACFQPE_10585</name>
</gene>
<dbReference type="RefSeq" id="WP_276303512.1">
    <property type="nucleotide sequence ID" value="NZ_CP119992.1"/>
</dbReference>
<dbReference type="Pfam" id="PF00239">
    <property type="entry name" value="Resolvase"/>
    <property type="match status" value="1"/>
</dbReference>
<dbReference type="InterPro" id="IPR006119">
    <property type="entry name" value="Resolv_N"/>
</dbReference>
<dbReference type="PANTHER" id="PTHR30461:SF26">
    <property type="entry name" value="RESOLVASE HOMOLOG YNEB"/>
    <property type="match status" value="1"/>
</dbReference>
<evidence type="ECO:0000256" key="1">
    <source>
        <dbReference type="ARBA" id="ARBA00022908"/>
    </source>
</evidence>
<accession>A0ABD6A9J7</accession>
<dbReference type="Gene3D" id="3.40.50.1390">
    <property type="entry name" value="Resolvase, N-terminal catalytic domain"/>
    <property type="match status" value="1"/>
</dbReference>
<keyword evidence="3" id="KW-0233">DNA recombination</keyword>
<dbReference type="EMBL" id="JBHTBF010000002">
    <property type="protein sequence ID" value="MFC7317236.1"/>
    <property type="molecule type" value="Genomic_DNA"/>
</dbReference>
<protein>
    <submittedName>
        <fullName evidence="5">Recombinase family protein</fullName>
    </submittedName>
</protein>
<evidence type="ECO:0000313" key="5">
    <source>
        <dbReference type="EMBL" id="MFC7317236.1"/>
    </source>
</evidence>
<dbReference type="InterPro" id="IPR006118">
    <property type="entry name" value="Recombinase_CS"/>
</dbReference>
<comment type="caution">
    <text evidence="5">The sequence shown here is derived from an EMBL/GenBank/DDBJ whole genome shotgun (WGS) entry which is preliminary data.</text>
</comment>
<keyword evidence="2" id="KW-0238">DNA-binding</keyword>
<evidence type="ECO:0000256" key="3">
    <source>
        <dbReference type="ARBA" id="ARBA00023172"/>
    </source>
</evidence>
<reference evidence="5 6" key="1">
    <citation type="journal article" date="2019" name="Int. J. Syst. Evol. Microbiol.">
        <title>The Global Catalogue of Microorganisms (GCM) 10K type strain sequencing project: providing services to taxonomists for standard genome sequencing and annotation.</title>
        <authorList>
            <consortium name="The Broad Institute Genomics Platform"/>
            <consortium name="The Broad Institute Genome Sequencing Center for Infectious Disease"/>
            <person name="Wu L."/>
            <person name="Ma J."/>
        </authorList>
    </citation>
    <scope>NUCLEOTIDE SEQUENCE [LARGE SCALE GENOMIC DNA]</scope>
    <source>
        <strain evidence="5 6">PSR21</strain>
    </source>
</reference>
<keyword evidence="6" id="KW-1185">Reference proteome</keyword>
<dbReference type="GO" id="GO:0003677">
    <property type="term" value="F:DNA binding"/>
    <property type="evidence" value="ECO:0007669"/>
    <property type="project" value="UniProtKB-KW"/>
</dbReference>
<dbReference type="GeneID" id="79316105"/>
<dbReference type="InterPro" id="IPR050639">
    <property type="entry name" value="SSR_resolvase"/>
</dbReference>
<proteinExistence type="predicted"/>
<organism evidence="5 6">
    <name type="scientific">Halomarina halobia</name>
    <dbReference type="NCBI Taxonomy" id="3033386"/>
    <lineage>
        <taxon>Archaea</taxon>
        <taxon>Methanobacteriati</taxon>
        <taxon>Methanobacteriota</taxon>
        <taxon>Stenosarchaea group</taxon>
        <taxon>Halobacteria</taxon>
        <taxon>Halobacteriales</taxon>
        <taxon>Natronomonadaceae</taxon>
        <taxon>Halomarina</taxon>
    </lineage>
</organism>